<accession>A0ACC2RLZ3</accession>
<organism evidence="1 2">
    <name type="scientific">Entomophthora muscae</name>
    <dbReference type="NCBI Taxonomy" id="34485"/>
    <lineage>
        <taxon>Eukaryota</taxon>
        <taxon>Fungi</taxon>
        <taxon>Fungi incertae sedis</taxon>
        <taxon>Zoopagomycota</taxon>
        <taxon>Entomophthoromycotina</taxon>
        <taxon>Entomophthoromycetes</taxon>
        <taxon>Entomophthorales</taxon>
        <taxon>Entomophthoraceae</taxon>
        <taxon>Entomophthora</taxon>
    </lineage>
</organism>
<name>A0ACC2RLZ3_9FUNG</name>
<dbReference type="EC" id="2.3.1.22" evidence="1"/>
<dbReference type="EMBL" id="QTSX02007124">
    <property type="protein sequence ID" value="KAJ9051072.1"/>
    <property type="molecule type" value="Genomic_DNA"/>
</dbReference>
<dbReference type="Proteomes" id="UP001165960">
    <property type="component" value="Unassembled WGS sequence"/>
</dbReference>
<keyword evidence="1" id="KW-0012">Acyltransferase</keyword>
<protein>
    <submittedName>
        <fullName evidence="1">Diacylglycerol O-acyltransferase 1</fullName>
        <ecNumber evidence="1">2.3.1.22</ecNumber>
    </submittedName>
</protein>
<keyword evidence="2" id="KW-1185">Reference proteome</keyword>
<keyword evidence="1" id="KW-0808">Transferase</keyword>
<evidence type="ECO:0000313" key="2">
    <source>
        <dbReference type="Proteomes" id="UP001165960"/>
    </source>
</evidence>
<comment type="caution">
    <text evidence="1">The sequence shown here is derived from an EMBL/GenBank/DDBJ whole genome shotgun (WGS) entry which is preliminary data.</text>
</comment>
<evidence type="ECO:0000313" key="1">
    <source>
        <dbReference type="EMBL" id="KAJ9051072.1"/>
    </source>
</evidence>
<sequence>MTKIFGLDFAPLCIPMPRRLQTLAVLIQFTLLFQSLAFTMFVIVNPFMWPITAIYFVYMHFDRSYENGGRPSKWFRNLPLWHYLAAYFPVTLHREQELDSSRKYILGYHPHGILSSGAVAAFATDALGVEDLFPGIQIHLLGMETFFRIPFYRDIAVLLGCSSVSKTSIKNILSKGPGKACLIVVGGAQEALLTKPELSDLVIKDRRGFVRMAMTTGADLVPVFGFGENQIFDQAIPKEGSIFKKFQDKVKSSFGFTFPYFYGRNVFTYNFGLLPLRKPINIIGKSSILQKLIF</sequence>
<proteinExistence type="predicted"/>
<reference evidence="1" key="1">
    <citation type="submission" date="2022-04" db="EMBL/GenBank/DDBJ databases">
        <title>Genome of the entomopathogenic fungus Entomophthora muscae.</title>
        <authorList>
            <person name="Elya C."/>
            <person name="Lovett B.R."/>
            <person name="Lee E."/>
            <person name="Macias A.M."/>
            <person name="Hajek A.E."/>
            <person name="De Bivort B.L."/>
            <person name="Kasson M.T."/>
            <person name="De Fine Licht H.H."/>
            <person name="Stajich J.E."/>
        </authorList>
    </citation>
    <scope>NUCLEOTIDE SEQUENCE</scope>
    <source>
        <strain evidence="1">Berkeley</strain>
    </source>
</reference>
<gene>
    <name evidence="1" type="primary">DGA1_10</name>
    <name evidence="1" type="ORF">DSO57_1008040</name>
</gene>